<dbReference type="CDD" id="cd07346">
    <property type="entry name" value="ABC_6TM_exporters"/>
    <property type="match status" value="1"/>
</dbReference>
<dbReference type="SMART" id="SM00382">
    <property type="entry name" value="AAA"/>
    <property type="match status" value="1"/>
</dbReference>
<reference evidence="10 11" key="1">
    <citation type="submission" date="2019-11" db="EMBL/GenBank/DDBJ databases">
        <title>Comparative genomics of hydrocarbon-degrading Desulfosarcina strains.</title>
        <authorList>
            <person name="Watanabe M."/>
            <person name="Kojima H."/>
            <person name="Fukui M."/>
        </authorList>
    </citation>
    <scope>NUCLEOTIDE SEQUENCE [LARGE SCALE GENOMIC DNA]</scope>
    <source>
        <strain evidence="11">oXyS1</strain>
    </source>
</reference>
<keyword evidence="11" id="KW-1185">Reference proteome</keyword>
<dbReference type="Pfam" id="PF00005">
    <property type="entry name" value="ABC_tran"/>
    <property type="match status" value="2"/>
</dbReference>
<feature type="domain" description="ABC transporter" evidence="8">
    <location>
        <begin position="336"/>
        <end position="854"/>
    </location>
</feature>
<feature type="transmembrane region" description="Helical" evidence="7">
    <location>
        <begin position="20"/>
        <end position="36"/>
    </location>
</feature>
<dbReference type="InterPro" id="IPR039421">
    <property type="entry name" value="Type_1_exporter"/>
</dbReference>
<dbReference type="SUPFAM" id="SSF90123">
    <property type="entry name" value="ABC transporter transmembrane region"/>
    <property type="match status" value="1"/>
</dbReference>
<dbReference type="Pfam" id="PF00664">
    <property type="entry name" value="ABC_membrane"/>
    <property type="match status" value="1"/>
</dbReference>
<dbReference type="InterPro" id="IPR003439">
    <property type="entry name" value="ABC_transporter-like_ATP-bd"/>
</dbReference>
<feature type="domain" description="ABC transmembrane type-1" evidence="9">
    <location>
        <begin position="20"/>
        <end position="302"/>
    </location>
</feature>
<keyword evidence="2 7" id="KW-0812">Transmembrane</keyword>
<feature type="transmembrane region" description="Helical" evidence="7">
    <location>
        <begin position="129"/>
        <end position="152"/>
    </location>
</feature>
<protein>
    <recommendedName>
        <fullName evidence="12">ABC transporter ATP-binding protein</fullName>
    </recommendedName>
</protein>
<dbReference type="SUPFAM" id="SSF52540">
    <property type="entry name" value="P-loop containing nucleoside triphosphate hydrolases"/>
    <property type="match status" value="1"/>
</dbReference>
<dbReference type="Proteomes" id="UP000422108">
    <property type="component" value="Chromosome"/>
</dbReference>
<evidence type="ECO:0000256" key="7">
    <source>
        <dbReference type="SAM" id="Phobius"/>
    </source>
</evidence>
<proteinExistence type="predicted"/>
<dbReference type="PANTHER" id="PTHR43394">
    <property type="entry name" value="ATP-DEPENDENT PERMEASE MDL1, MITOCHONDRIAL"/>
    <property type="match status" value="1"/>
</dbReference>
<evidence type="ECO:0008006" key="12">
    <source>
        <dbReference type="Google" id="ProtNLM"/>
    </source>
</evidence>
<dbReference type="PROSITE" id="PS00211">
    <property type="entry name" value="ABC_TRANSPORTER_1"/>
    <property type="match status" value="1"/>
</dbReference>
<dbReference type="InterPro" id="IPR017871">
    <property type="entry name" value="ABC_transporter-like_CS"/>
</dbReference>
<evidence type="ECO:0000256" key="5">
    <source>
        <dbReference type="ARBA" id="ARBA00022989"/>
    </source>
</evidence>
<dbReference type="Gene3D" id="1.20.1560.10">
    <property type="entry name" value="ABC transporter type 1, transmembrane domain"/>
    <property type="match status" value="1"/>
</dbReference>
<keyword evidence="5 7" id="KW-1133">Transmembrane helix</keyword>
<dbReference type="EMBL" id="AP021879">
    <property type="protein sequence ID" value="BBO93456.1"/>
    <property type="molecule type" value="Genomic_DNA"/>
</dbReference>
<keyword evidence="6 7" id="KW-0472">Membrane</keyword>
<name>A0A5K8ALQ7_9BACT</name>
<accession>A0A5K8ALQ7</accession>
<dbReference type="GO" id="GO:0005886">
    <property type="term" value="C:plasma membrane"/>
    <property type="evidence" value="ECO:0007669"/>
    <property type="project" value="UniProtKB-SubCell"/>
</dbReference>
<evidence type="ECO:0000256" key="6">
    <source>
        <dbReference type="ARBA" id="ARBA00023136"/>
    </source>
</evidence>
<dbReference type="Gene3D" id="3.40.50.300">
    <property type="entry name" value="P-loop containing nucleotide triphosphate hydrolases"/>
    <property type="match status" value="2"/>
</dbReference>
<comment type="subcellular location">
    <subcellularLocation>
        <location evidence="1">Cell membrane</location>
        <topology evidence="1">Multi-pass membrane protein</topology>
    </subcellularLocation>
</comment>
<dbReference type="InterPro" id="IPR027417">
    <property type="entry name" value="P-loop_NTPase"/>
</dbReference>
<dbReference type="PANTHER" id="PTHR43394:SF1">
    <property type="entry name" value="ATP-BINDING CASSETTE SUB-FAMILY B MEMBER 10, MITOCHONDRIAL"/>
    <property type="match status" value="1"/>
</dbReference>
<dbReference type="GO" id="GO:0016887">
    <property type="term" value="F:ATP hydrolysis activity"/>
    <property type="evidence" value="ECO:0007669"/>
    <property type="project" value="InterPro"/>
</dbReference>
<dbReference type="PROSITE" id="PS50893">
    <property type="entry name" value="ABC_TRANSPORTER_2"/>
    <property type="match status" value="1"/>
</dbReference>
<dbReference type="AlphaFoldDB" id="A0A5K8ALQ7"/>
<evidence type="ECO:0000313" key="10">
    <source>
        <dbReference type="EMBL" id="BBO93456.1"/>
    </source>
</evidence>
<evidence type="ECO:0000256" key="1">
    <source>
        <dbReference type="ARBA" id="ARBA00004651"/>
    </source>
</evidence>
<evidence type="ECO:0000256" key="2">
    <source>
        <dbReference type="ARBA" id="ARBA00022692"/>
    </source>
</evidence>
<organism evidence="10 11">
    <name type="scientific">Desulfosarcina ovata subsp. ovata</name>
    <dbReference type="NCBI Taxonomy" id="2752305"/>
    <lineage>
        <taxon>Bacteria</taxon>
        <taxon>Pseudomonadati</taxon>
        <taxon>Thermodesulfobacteriota</taxon>
        <taxon>Desulfobacteria</taxon>
        <taxon>Desulfobacterales</taxon>
        <taxon>Desulfosarcinaceae</taxon>
        <taxon>Desulfosarcina</taxon>
    </lineage>
</organism>
<dbReference type="PROSITE" id="PS50929">
    <property type="entry name" value="ABC_TM1F"/>
    <property type="match status" value="1"/>
</dbReference>
<evidence type="ECO:0000259" key="9">
    <source>
        <dbReference type="PROSITE" id="PS50929"/>
    </source>
</evidence>
<feature type="transmembrane region" description="Helical" evidence="7">
    <location>
        <begin position="245"/>
        <end position="267"/>
    </location>
</feature>
<dbReference type="InterPro" id="IPR011527">
    <property type="entry name" value="ABC1_TM_dom"/>
</dbReference>
<feature type="transmembrane region" description="Helical" evidence="7">
    <location>
        <begin position="56"/>
        <end position="77"/>
    </location>
</feature>
<dbReference type="GO" id="GO:0015421">
    <property type="term" value="F:ABC-type oligopeptide transporter activity"/>
    <property type="evidence" value="ECO:0007669"/>
    <property type="project" value="TreeGrafter"/>
</dbReference>
<dbReference type="RefSeq" id="WP_155314036.1">
    <property type="nucleotide sequence ID" value="NZ_AP021879.1"/>
</dbReference>
<evidence type="ECO:0000259" key="8">
    <source>
        <dbReference type="PROSITE" id="PS50893"/>
    </source>
</evidence>
<dbReference type="GO" id="GO:0005524">
    <property type="term" value="F:ATP binding"/>
    <property type="evidence" value="ECO:0007669"/>
    <property type="project" value="UniProtKB-KW"/>
</dbReference>
<gene>
    <name evidence="10" type="ORF">DSCOOX_66360</name>
</gene>
<keyword evidence="4" id="KW-0067">ATP-binding</keyword>
<evidence type="ECO:0000256" key="4">
    <source>
        <dbReference type="ARBA" id="ARBA00022840"/>
    </source>
</evidence>
<evidence type="ECO:0000256" key="3">
    <source>
        <dbReference type="ARBA" id="ARBA00022741"/>
    </source>
</evidence>
<sequence>MVTEKPLFSWILKRYRAAQVALLILMLASIVLRILPLEFQKRIVNTAIADGNTPLLIRYCILFLLALIIAGGLKYVGNVAEKWIGLKLTEEIRNRLFTHVLTLPMGYFRHTAPGTVITALTAELSAVSFFLGGALVVPITSLLTFLLFFAYMVYLEPYLALITLIIYPFEVAIVPQLQKRMNQLNVRRIHVVRQMSNQIGESVAGIHEIHGNASFRLEANRFAAESAGLTEIVKRTFVLKYGVKFLNNIFQHLGPFFLFLVGGYLAIEGRFSLGALVAFLSAHEKLYDPWKEILEYYQNYQDANVRYRRVMAQFDRQPDFVLNGASPPAQQFAGNIRVQGLSYSIGSHVHLLSDVNMNVRHGELVALVGPSGSGKSTLAMLIGQQYRYRRGSIRIDHQELSDLNKRDISSNIGFVAQHPFIFSGTIRDNLCYSRRALREADASGHARKLPTTSELLDVVYQVGLTDDILRFGLHAKLAPDDEDNLAAPIVELRRLLRREADASIQGLIESYDVHRYLAYGSIYENIVFGRPLDPAYGIDTVAGHPVFVDFLYAQGIYTQLVDLGFQIARATVQLLEGVQPEALFFASSPMSLDEFERYRDIIDHHNVQRERPVWQEEDEKALLTLALRFVPGRHKMIALPAQLKRLLLAARNAFLVQIGNIDPSVCESDGAMGTVNHAAASINRPSAPFAFYCPNDLIYMAPIIENIVFGKAISDDPAERAELDGIVFKLLRTQKVTESIVAMGLGFDVGSKGDRLSGGQRQKLALARALLKYPSVLILDEATASLDNMSQAQIQRLLETQMRSKTTVIAVIHRLDLLPGYDQVVVLEGGRITESGTYDELIHRKGALYDLIQSH</sequence>
<dbReference type="InterPro" id="IPR036640">
    <property type="entry name" value="ABC1_TM_sf"/>
</dbReference>
<feature type="transmembrane region" description="Helical" evidence="7">
    <location>
        <begin position="158"/>
        <end position="177"/>
    </location>
</feature>
<keyword evidence="3" id="KW-0547">Nucleotide-binding</keyword>
<evidence type="ECO:0000313" key="11">
    <source>
        <dbReference type="Proteomes" id="UP000422108"/>
    </source>
</evidence>
<dbReference type="InterPro" id="IPR003593">
    <property type="entry name" value="AAA+_ATPase"/>
</dbReference>